<keyword evidence="4" id="KW-0812">Transmembrane</keyword>
<comment type="caution">
    <text evidence="9">The sequence shown here is derived from an EMBL/GenBank/DDBJ whole genome shotgun (WGS) entry which is preliminary data.</text>
</comment>
<evidence type="ECO:0000256" key="2">
    <source>
        <dbReference type="ARBA" id="ARBA00022448"/>
    </source>
</evidence>
<dbReference type="NCBIfam" id="TIGR01730">
    <property type="entry name" value="RND_mfp"/>
    <property type="match status" value="1"/>
</dbReference>
<dbReference type="Pfam" id="PF25893">
    <property type="entry name" value="HH_CzcB"/>
    <property type="match status" value="1"/>
</dbReference>
<dbReference type="PATRIC" id="fig|1392540.3.peg.387"/>
<dbReference type="Proteomes" id="UP000023785">
    <property type="component" value="Unassembled WGS sequence"/>
</dbReference>
<evidence type="ECO:0000256" key="4">
    <source>
        <dbReference type="SAM" id="Phobius"/>
    </source>
</evidence>
<feature type="transmembrane region" description="Helical" evidence="4">
    <location>
        <begin position="6"/>
        <end position="23"/>
    </location>
</feature>
<dbReference type="GO" id="GO:0015679">
    <property type="term" value="P:plasma membrane copper ion transport"/>
    <property type="evidence" value="ECO:0007669"/>
    <property type="project" value="TreeGrafter"/>
</dbReference>
<reference evidence="9 10" key="1">
    <citation type="submission" date="2013-10" db="EMBL/GenBank/DDBJ databases">
        <title>The Genome Sequence of Acinetobacter nectaris CIP 110549.</title>
        <authorList>
            <consortium name="The Broad Institute Genomics Platform"/>
            <consortium name="The Broad Institute Genome Sequencing Center for Infectious Disease"/>
            <person name="Cerqueira G."/>
            <person name="Feldgarden M."/>
            <person name="Courvalin P."/>
            <person name="Grillot-Courvalin C."/>
            <person name="Clermont D."/>
            <person name="Rocha E."/>
            <person name="Yoon E.-J."/>
            <person name="Nemec A."/>
            <person name="Young S.K."/>
            <person name="Zeng Q."/>
            <person name="Gargeya S."/>
            <person name="Fitzgerald M."/>
            <person name="Abouelleil A."/>
            <person name="Alvarado L."/>
            <person name="Berlin A.M."/>
            <person name="Chapman S.B."/>
            <person name="Gainer-Dewar J."/>
            <person name="Goldberg J."/>
            <person name="Gnerre S."/>
            <person name="Griggs A."/>
            <person name="Gujja S."/>
            <person name="Hansen M."/>
            <person name="Howarth C."/>
            <person name="Imamovic A."/>
            <person name="Ireland A."/>
            <person name="Larimer J."/>
            <person name="McCowan C."/>
            <person name="Murphy C."/>
            <person name="Pearson M."/>
            <person name="Poon T.W."/>
            <person name="Priest M."/>
            <person name="Roberts A."/>
            <person name="Saif S."/>
            <person name="Shea T."/>
            <person name="Sykes S."/>
            <person name="Wortman J."/>
            <person name="Nusbaum C."/>
            <person name="Birren B."/>
        </authorList>
    </citation>
    <scope>NUCLEOTIDE SEQUENCE [LARGE SCALE GENOMIC DNA]</scope>
    <source>
        <strain evidence="9 10">CIP 110549</strain>
    </source>
</reference>
<dbReference type="eggNOG" id="COG0845">
    <property type="taxonomic scope" value="Bacteria"/>
</dbReference>
<keyword evidence="2" id="KW-0813">Transport</keyword>
<feature type="region of interest" description="Disordered" evidence="3">
    <location>
        <begin position="31"/>
        <end position="56"/>
    </location>
</feature>
<evidence type="ECO:0000259" key="6">
    <source>
        <dbReference type="Pfam" id="PF25954"/>
    </source>
</evidence>
<evidence type="ECO:0000259" key="8">
    <source>
        <dbReference type="Pfam" id="PF25975"/>
    </source>
</evidence>
<dbReference type="HOGENOM" id="CLU_018816_13_0_6"/>
<dbReference type="AlphaFoldDB" id="V2TQW4"/>
<dbReference type="InterPro" id="IPR006143">
    <property type="entry name" value="RND_pump_MFP"/>
</dbReference>
<dbReference type="InterPro" id="IPR058648">
    <property type="entry name" value="HH_CzcB-like"/>
</dbReference>
<dbReference type="GO" id="GO:0030313">
    <property type="term" value="C:cell envelope"/>
    <property type="evidence" value="ECO:0007669"/>
    <property type="project" value="TreeGrafter"/>
</dbReference>
<dbReference type="Gene3D" id="2.40.50.100">
    <property type="match status" value="1"/>
</dbReference>
<gene>
    <name evidence="9" type="ORF">P256_00396</name>
</gene>
<dbReference type="SUPFAM" id="SSF111369">
    <property type="entry name" value="HlyD-like secretion proteins"/>
    <property type="match status" value="1"/>
</dbReference>
<dbReference type="RefSeq" id="WP_023271999.1">
    <property type="nucleotide sequence ID" value="NZ_KI530712.1"/>
</dbReference>
<dbReference type="InterPro" id="IPR058649">
    <property type="entry name" value="CzcB_C"/>
</dbReference>
<dbReference type="Pfam" id="PF25975">
    <property type="entry name" value="CzcB_C"/>
    <property type="match status" value="1"/>
</dbReference>
<dbReference type="PROSITE" id="PS51257">
    <property type="entry name" value="PROKAR_LIPOPROTEIN"/>
    <property type="match status" value="1"/>
</dbReference>
<protein>
    <submittedName>
        <fullName evidence="9">Uncharacterized protein</fullName>
    </submittedName>
</protein>
<dbReference type="InterPro" id="IPR058792">
    <property type="entry name" value="Beta-barrel_RND_2"/>
</dbReference>
<accession>V2TQW4</accession>
<dbReference type="PANTHER" id="PTHR30097">
    <property type="entry name" value="CATION EFFLUX SYSTEM PROTEIN CUSB"/>
    <property type="match status" value="1"/>
</dbReference>
<dbReference type="GO" id="GO:0016020">
    <property type="term" value="C:membrane"/>
    <property type="evidence" value="ECO:0007669"/>
    <property type="project" value="InterPro"/>
</dbReference>
<dbReference type="Pfam" id="PF25954">
    <property type="entry name" value="Beta-barrel_RND_2"/>
    <property type="match status" value="1"/>
</dbReference>
<feature type="domain" description="CzcB-like C-terminal circularly permuted SH3-like" evidence="8">
    <location>
        <begin position="324"/>
        <end position="387"/>
    </location>
</feature>
<evidence type="ECO:0000259" key="7">
    <source>
        <dbReference type="Pfam" id="PF25973"/>
    </source>
</evidence>
<dbReference type="InterPro" id="IPR051909">
    <property type="entry name" value="MFP_Cation_Efflux"/>
</dbReference>
<evidence type="ECO:0000313" key="9">
    <source>
        <dbReference type="EMBL" id="ESK39957.1"/>
    </source>
</evidence>
<dbReference type="Gene3D" id="1.10.287.470">
    <property type="entry name" value="Helix hairpin bin"/>
    <property type="match status" value="1"/>
</dbReference>
<keyword evidence="4" id="KW-1133">Transmembrane helix</keyword>
<feature type="domain" description="CusB-like beta-barrel" evidence="6">
    <location>
        <begin position="242"/>
        <end position="317"/>
    </location>
</feature>
<keyword evidence="10" id="KW-1185">Reference proteome</keyword>
<evidence type="ECO:0000259" key="5">
    <source>
        <dbReference type="Pfam" id="PF25893"/>
    </source>
</evidence>
<name>V2TQW4_9GAMM</name>
<sequence>MNKSKLWIGIIGVFTACIIGFIFKVQESKHSDSHDHEGESKTEKHNDEAQSDHKEKEWSMVITPEEAVQQGMNIAKVEQGEVSNSSLYPAKIVQNPNQQAHISSGFSGRIEKVNVSLGQTVKKGDILAWVSSPELIDQQANLSLAEENLKLSQQDYQRENLLFQQGISAQQDYLKAFNAYKRSQIEVQTLRRKLVTLGVNTANGMYAVKSPIDGVVSKKDLVVGEYIQVTDQVMVIDDNRHLWLEFVIPSHFSQNLSQLSDVTFESIQTQNVYRAKIRTVLPEANEQTGQIKVQADITSQDPMLKPNMMVNIRLATKSSKVNRILKTAIQKVEGKNVVFTVTEQQGKLLIQPTEVVLGLDSEKNWVEVVEGLDIDQRYVTEGSFTLKSDMEKGEADHGH</sequence>
<dbReference type="OrthoDB" id="9768185at2"/>
<keyword evidence="4" id="KW-0472">Membrane</keyword>
<dbReference type="EMBL" id="AYER01000003">
    <property type="protein sequence ID" value="ESK39957.1"/>
    <property type="molecule type" value="Genomic_DNA"/>
</dbReference>
<feature type="domain" description="CzcB-like alpha-helical hairpin" evidence="5">
    <location>
        <begin position="137"/>
        <end position="194"/>
    </location>
</feature>
<dbReference type="Pfam" id="PF25973">
    <property type="entry name" value="BSH_CzcB"/>
    <property type="match status" value="1"/>
</dbReference>
<dbReference type="GO" id="GO:0022857">
    <property type="term" value="F:transmembrane transporter activity"/>
    <property type="evidence" value="ECO:0007669"/>
    <property type="project" value="InterPro"/>
</dbReference>
<evidence type="ECO:0000313" key="10">
    <source>
        <dbReference type="Proteomes" id="UP000023785"/>
    </source>
</evidence>
<evidence type="ECO:0000256" key="1">
    <source>
        <dbReference type="ARBA" id="ARBA00009477"/>
    </source>
</evidence>
<dbReference type="STRING" id="1392540.P256_00396"/>
<feature type="domain" description="CzcB-like barrel-sandwich hybrid" evidence="7">
    <location>
        <begin position="99"/>
        <end position="238"/>
    </location>
</feature>
<dbReference type="Gene3D" id="2.40.30.170">
    <property type="match status" value="1"/>
</dbReference>
<dbReference type="PANTHER" id="PTHR30097:SF4">
    <property type="entry name" value="SLR6042 PROTEIN"/>
    <property type="match status" value="1"/>
</dbReference>
<organism evidence="9 10">
    <name type="scientific">Acinetobacter nectaris CIP 110549</name>
    <dbReference type="NCBI Taxonomy" id="1392540"/>
    <lineage>
        <taxon>Bacteria</taxon>
        <taxon>Pseudomonadati</taxon>
        <taxon>Pseudomonadota</taxon>
        <taxon>Gammaproteobacteria</taxon>
        <taxon>Moraxellales</taxon>
        <taxon>Moraxellaceae</taxon>
        <taxon>Acinetobacter</taxon>
    </lineage>
</organism>
<dbReference type="Gene3D" id="2.40.420.20">
    <property type="match status" value="1"/>
</dbReference>
<evidence type="ECO:0000256" key="3">
    <source>
        <dbReference type="SAM" id="MobiDB-lite"/>
    </source>
</evidence>
<proteinExistence type="inferred from homology"/>
<comment type="similarity">
    <text evidence="1">Belongs to the membrane fusion protein (MFP) (TC 8.A.1) family.</text>
</comment>
<dbReference type="InterPro" id="IPR058647">
    <property type="entry name" value="BSH_CzcB-like"/>
</dbReference>
<dbReference type="GO" id="GO:0060003">
    <property type="term" value="P:copper ion export"/>
    <property type="evidence" value="ECO:0007669"/>
    <property type="project" value="TreeGrafter"/>
</dbReference>